<evidence type="ECO:0000313" key="12">
    <source>
        <dbReference type="Proteomes" id="UP000820818"/>
    </source>
</evidence>
<evidence type="ECO:0000256" key="3">
    <source>
        <dbReference type="ARBA" id="ARBA00022695"/>
    </source>
</evidence>
<dbReference type="InterPro" id="IPR036397">
    <property type="entry name" value="RNaseH_sf"/>
</dbReference>
<evidence type="ECO:0000256" key="6">
    <source>
        <dbReference type="ARBA" id="ARBA00022801"/>
    </source>
</evidence>
<keyword evidence="2" id="KW-0808">Transferase</keyword>
<dbReference type="SUPFAM" id="SSF56672">
    <property type="entry name" value="DNA/RNA polymerases"/>
    <property type="match status" value="1"/>
</dbReference>
<evidence type="ECO:0000259" key="10">
    <source>
        <dbReference type="PROSITE" id="PS50994"/>
    </source>
</evidence>
<evidence type="ECO:0000256" key="8">
    <source>
        <dbReference type="SAM" id="MobiDB-lite"/>
    </source>
</evidence>
<dbReference type="InterPro" id="IPR001584">
    <property type="entry name" value="Integrase_cat-core"/>
</dbReference>
<comment type="caution">
    <text evidence="11">The sequence shown here is derived from an EMBL/GenBank/DDBJ whole genome shotgun (WGS) entry which is preliminary data.</text>
</comment>
<feature type="domain" description="Reverse transcriptase" evidence="9">
    <location>
        <begin position="1"/>
        <end position="51"/>
    </location>
</feature>
<dbReference type="PANTHER" id="PTHR37984">
    <property type="entry name" value="PROTEIN CBG26694"/>
    <property type="match status" value="1"/>
</dbReference>
<reference evidence="11 12" key="1">
    <citation type="submission" date="2022-05" db="EMBL/GenBank/DDBJ databases">
        <title>A multi-omics perspective on studying reproductive biology in Daphnia sinensis.</title>
        <authorList>
            <person name="Jia J."/>
        </authorList>
    </citation>
    <scope>NUCLEOTIDE SEQUENCE [LARGE SCALE GENOMIC DNA]</scope>
    <source>
        <strain evidence="11 12">WSL</strain>
    </source>
</reference>
<evidence type="ECO:0000256" key="5">
    <source>
        <dbReference type="ARBA" id="ARBA00022759"/>
    </source>
</evidence>
<dbReference type="InterPro" id="IPR043128">
    <property type="entry name" value="Rev_trsase/Diguanyl_cyclase"/>
</dbReference>
<evidence type="ECO:0000256" key="7">
    <source>
        <dbReference type="ARBA" id="ARBA00022918"/>
    </source>
</evidence>
<sequence>MEDLIIYSATYAEHVELVRAVFKTASDHNVGFNRAKTTFAEPTGKFAGYVVSEEGFRPSPDLTRAIREFPQPRNVTDLRSFYGLCQQVGNFSSKIATALAPLSPLLKKNSEWSWGAQQESAFQIARKELAQVQELAFYNPDRITSLHVDASRLHGLGFILKQQDPATSKWNLVQAGSRFLSSAESRYAMIELECLAAAWAMKKCRPFLEGLPAFDLVTDHRPLIPILNEYSLDKLDNPRLLRLRLQMTRFIFTAKWVPGKINVEADALSRSPVERASEADELAEGPSTFRAKGALVGLIAESSNQSPDLNLKAVQMAAEADPVMTSLRETIMGGFPNDKCNLPEPLRPFWNARHQLAIDEDDGTIVMGPRVVIPRSMVRQTIQVLLGMHQGASKMRQRARLSVFWPGMDVDIANAAAACDSCTGRLPSQPKETIRHHEPATRPFEFLHADLGEDNGRHFLVIVDQFSGWPHFTMFPNKNTTARRLIDEFRSFFVSIGGAPIKIWSDNSLFPAAEFQDFLRDWNVGWGSSSPHYPQSNGRAEAGIKAIKALVAGSRTGGTFDQNKMAKALLLYRNAPRMGLQSPAQLIFNRPIRDGLPAHRRSFAPEWQKKAREIEQRQHKMLERSKTYYNRDAKDLPELGIGDHVLIQNPDSKRWITPGVVVETGPNRDYMIKTPSGRIFRRNRRMLRKRTVIMPGMIPPAENAPTTAAEPTQPAPTTERAAPITIAQPEKRSDGQQGQQIGVGRSRGRGRIPPTRQSTRISVPSNRYPAEEWTA</sequence>
<evidence type="ECO:0000313" key="11">
    <source>
        <dbReference type="EMBL" id="KAI9564877.1"/>
    </source>
</evidence>
<dbReference type="Gene3D" id="1.10.340.70">
    <property type="match status" value="1"/>
</dbReference>
<dbReference type="AlphaFoldDB" id="A0AAD5L4L2"/>
<feature type="compositionally biased region" description="Low complexity" evidence="8">
    <location>
        <begin position="735"/>
        <end position="744"/>
    </location>
</feature>
<keyword evidence="4" id="KW-0540">Nuclease</keyword>
<dbReference type="PROSITE" id="PS50994">
    <property type="entry name" value="INTEGRASE"/>
    <property type="match status" value="1"/>
</dbReference>
<keyword evidence="3" id="KW-0548">Nucleotidyltransferase</keyword>
<keyword evidence="7" id="KW-0695">RNA-directed DNA polymerase</keyword>
<dbReference type="GO" id="GO:0003964">
    <property type="term" value="F:RNA-directed DNA polymerase activity"/>
    <property type="evidence" value="ECO:0007669"/>
    <property type="project" value="UniProtKB-KW"/>
</dbReference>
<dbReference type="PANTHER" id="PTHR37984:SF7">
    <property type="entry name" value="INTEGRASE CATALYTIC DOMAIN-CONTAINING PROTEIN"/>
    <property type="match status" value="1"/>
</dbReference>
<dbReference type="GO" id="GO:0042575">
    <property type="term" value="C:DNA polymerase complex"/>
    <property type="evidence" value="ECO:0007669"/>
    <property type="project" value="UniProtKB-ARBA"/>
</dbReference>
<keyword evidence="12" id="KW-1185">Reference proteome</keyword>
<dbReference type="PROSITE" id="PS50878">
    <property type="entry name" value="RT_POL"/>
    <property type="match status" value="1"/>
</dbReference>
<dbReference type="InterPro" id="IPR050951">
    <property type="entry name" value="Retrovirus_Pol_polyprotein"/>
</dbReference>
<dbReference type="InterPro" id="IPR012337">
    <property type="entry name" value="RNaseH-like_sf"/>
</dbReference>
<dbReference type="CDD" id="cd09274">
    <property type="entry name" value="RNase_HI_RT_Ty3"/>
    <property type="match status" value="1"/>
</dbReference>
<dbReference type="InterPro" id="IPR041373">
    <property type="entry name" value="RT_RNaseH"/>
</dbReference>
<dbReference type="Proteomes" id="UP000820818">
    <property type="component" value="Linkage Group LG1"/>
</dbReference>
<evidence type="ECO:0000256" key="2">
    <source>
        <dbReference type="ARBA" id="ARBA00022679"/>
    </source>
</evidence>
<dbReference type="EC" id="2.7.7.49" evidence="1"/>
<organism evidence="11 12">
    <name type="scientific">Daphnia sinensis</name>
    <dbReference type="NCBI Taxonomy" id="1820382"/>
    <lineage>
        <taxon>Eukaryota</taxon>
        <taxon>Metazoa</taxon>
        <taxon>Ecdysozoa</taxon>
        <taxon>Arthropoda</taxon>
        <taxon>Crustacea</taxon>
        <taxon>Branchiopoda</taxon>
        <taxon>Diplostraca</taxon>
        <taxon>Cladocera</taxon>
        <taxon>Anomopoda</taxon>
        <taxon>Daphniidae</taxon>
        <taxon>Daphnia</taxon>
        <taxon>Daphnia similis group</taxon>
    </lineage>
</organism>
<feature type="compositionally biased region" description="Low complexity" evidence="8">
    <location>
        <begin position="699"/>
        <end position="723"/>
    </location>
</feature>
<proteinExistence type="predicted"/>
<evidence type="ECO:0000256" key="1">
    <source>
        <dbReference type="ARBA" id="ARBA00012493"/>
    </source>
</evidence>
<keyword evidence="5" id="KW-0255">Endonuclease</keyword>
<gene>
    <name evidence="11" type="ORF">GHT06_008618</name>
</gene>
<dbReference type="GO" id="GO:0003676">
    <property type="term" value="F:nucleic acid binding"/>
    <property type="evidence" value="ECO:0007669"/>
    <property type="project" value="InterPro"/>
</dbReference>
<dbReference type="GO" id="GO:0016787">
    <property type="term" value="F:hydrolase activity"/>
    <property type="evidence" value="ECO:0007669"/>
    <property type="project" value="UniProtKB-KW"/>
</dbReference>
<evidence type="ECO:0000256" key="4">
    <source>
        <dbReference type="ARBA" id="ARBA00022722"/>
    </source>
</evidence>
<dbReference type="GO" id="GO:0004519">
    <property type="term" value="F:endonuclease activity"/>
    <property type="evidence" value="ECO:0007669"/>
    <property type="project" value="UniProtKB-KW"/>
</dbReference>
<dbReference type="InterPro" id="IPR041588">
    <property type="entry name" value="Integrase_H2C2"/>
</dbReference>
<dbReference type="SUPFAM" id="SSF53098">
    <property type="entry name" value="Ribonuclease H-like"/>
    <property type="match status" value="1"/>
</dbReference>
<keyword evidence="6" id="KW-0378">Hydrolase</keyword>
<feature type="compositionally biased region" description="Polar residues" evidence="8">
    <location>
        <begin position="755"/>
        <end position="765"/>
    </location>
</feature>
<dbReference type="InterPro" id="IPR000477">
    <property type="entry name" value="RT_dom"/>
</dbReference>
<accession>A0AAD5L4L2</accession>
<dbReference type="Gene3D" id="3.30.70.270">
    <property type="match status" value="2"/>
</dbReference>
<dbReference type="Pfam" id="PF17921">
    <property type="entry name" value="Integrase_H2C2"/>
    <property type="match status" value="1"/>
</dbReference>
<evidence type="ECO:0000259" key="9">
    <source>
        <dbReference type="PROSITE" id="PS50878"/>
    </source>
</evidence>
<feature type="domain" description="Integrase catalytic" evidence="10">
    <location>
        <begin position="439"/>
        <end position="591"/>
    </location>
</feature>
<name>A0AAD5L4L2_9CRUS</name>
<dbReference type="EMBL" id="WJBH02000001">
    <property type="protein sequence ID" value="KAI9564877.1"/>
    <property type="molecule type" value="Genomic_DNA"/>
</dbReference>
<protein>
    <recommendedName>
        <fullName evidence="1">RNA-directed DNA polymerase</fullName>
        <ecNumber evidence="1">2.7.7.49</ecNumber>
    </recommendedName>
</protein>
<dbReference type="GO" id="GO:0015074">
    <property type="term" value="P:DNA integration"/>
    <property type="evidence" value="ECO:0007669"/>
    <property type="project" value="InterPro"/>
</dbReference>
<feature type="region of interest" description="Disordered" evidence="8">
    <location>
        <begin position="696"/>
        <end position="775"/>
    </location>
</feature>
<dbReference type="InterPro" id="IPR043502">
    <property type="entry name" value="DNA/RNA_pol_sf"/>
</dbReference>
<dbReference type="Gene3D" id="3.30.420.10">
    <property type="entry name" value="Ribonuclease H-like superfamily/Ribonuclease H"/>
    <property type="match status" value="1"/>
</dbReference>
<dbReference type="Pfam" id="PF17917">
    <property type="entry name" value="RT_RNaseH"/>
    <property type="match status" value="1"/>
</dbReference>